<reference evidence="4 5" key="1">
    <citation type="submission" date="2012-06" db="EMBL/GenBank/DDBJ databases">
        <title>Complete sequence of Thiocystis violascens DSM 198.</title>
        <authorList>
            <consortium name="US DOE Joint Genome Institute"/>
            <person name="Lucas S."/>
            <person name="Han J."/>
            <person name="Lapidus A."/>
            <person name="Cheng J.-F."/>
            <person name="Goodwin L."/>
            <person name="Pitluck S."/>
            <person name="Peters L."/>
            <person name="Ovchinnikova G."/>
            <person name="Teshima H."/>
            <person name="Detter J.C."/>
            <person name="Han C."/>
            <person name="Tapia R."/>
            <person name="Land M."/>
            <person name="Hauser L."/>
            <person name="Kyrpides N."/>
            <person name="Ivanova N."/>
            <person name="Pagani I."/>
            <person name="Vogl K."/>
            <person name="Liu Z."/>
            <person name="Frigaard N.-U."/>
            <person name="Bryant D."/>
            <person name="Woyke T."/>
        </authorList>
    </citation>
    <scope>NUCLEOTIDE SEQUENCE [LARGE SCALE GENOMIC DNA]</scope>
    <source>
        <strain evidence="5">ATCC 17096 / DSM 198 / 6111</strain>
    </source>
</reference>
<evidence type="ECO:0000256" key="1">
    <source>
        <dbReference type="ARBA" id="ARBA00022737"/>
    </source>
</evidence>
<accession>I3YCC9</accession>
<evidence type="ECO:0000256" key="2">
    <source>
        <dbReference type="ARBA" id="ARBA00022803"/>
    </source>
</evidence>
<dbReference type="PANTHER" id="PTHR44227:SF3">
    <property type="entry name" value="PROTEIN O-MANNOSYL-TRANSFERASE TMTC4"/>
    <property type="match status" value="1"/>
</dbReference>
<feature type="repeat" description="TPR" evidence="3">
    <location>
        <begin position="77"/>
        <end position="110"/>
    </location>
</feature>
<dbReference type="AlphaFoldDB" id="I3YCC9"/>
<dbReference type="SUPFAM" id="SSF48452">
    <property type="entry name" value="TPR-like"/>
    <property type="match status" value="1"/>
</dbReference>
<dbReference type="HOGENOM" id="CLU_003728_7_0_6"/>
<evidence type="ECO:0000256" key="3">
    <source>
        <dbReference type="PROSITE-ProRule" id="PRU00339"/>
    </source>
</evidence>
<dbReference type="InterPro" id="IPR011990">
    <property type="entry name" value="TPR-like_helical_dom_sf"/>
</dbReference>
<organism evidence="4 5">
    <name type="scientific">Thiocystis violascens (strain ATCC 17096 / DSM 198 / 6111)</name>
    <name type="common">Chromatium violascens</name>
    <dbReference type="NCBI Taxonomy" id="765911"/>
    <lineage>
        <taxon>Bacteria</taxon>
        <taxon>Pseudomonadati</taxon>
        <taxon>Pseudomonadota</taxon>
        <taxon>Gammaproteobacteria</taxon>
        <taxon>Chromatiales</taxon>
        <taxon>Chromatiaceae</taxon>
        <taxon>Thiocystis</taxon>
    </lineage>
</organism>
<dbReference type="PROSITE" id="PS51257">
    <property type="entry name" value="PROKAR_LIPOPROTEIN"/>
    <property type="match status" value="1"/>
</dbReference>
<dbReference type="KEGG" id="tvi:Thivi_2729"/>
<dbReference type="PROSITE" id="PS50293">
    <property type="entry name" value="TPR_REGION"/>
    <property type="match status" value="1"/>
</dbReference>
<keyword evidence="2 3" id="KW-0802">TPR repeat</keyword>
<evidence type="ECO:0000313" key="4">
    <source>
        <dbReference type="EMBL" id="AFL74647.1"/>
    </source>
</evidence>
<dbReference type="eggNOG" id="COG3063">
    <property type="taxonomic scope" value="Bacteria"/>
</dbReference>
<dbReference type="InterPro" id="IPR013105">
    <property type="entry name" value="TPR_2"/>
</dbReference>
<evidence type="ECO:0000313" key="5">
    <source>
        <dbReference type="Proteomes" id="UP000006062"/>
    </source>
</evidence>
<keyword evidence="1" id="KW-0677">Repeat</keyword>
<dbReference type="Proteomes" id="UP000006062">
    <property type="component" value="Chromosome"/>
</dbReference>
<dbReference type="STRING" id="765911.Thivi_2729"/>
<gene>
    <name evidence="4" type="ordered locus">Thivi_2729</name>
</gene>
<dbReference type="PANTHER" id="PTHR44227">
    <property type="match status" value="1"/>
</dbReference>
<dbReference type="OrthoDB" id="9814042at2"/>
<dbReference type="PROSITE" id="PS50005">
    <property type="entry name" value="TPR"/>
    <property type="match status" value="1"/>
</dbReference>
<dbReference type="InterPro" id="IPR019734">
    <property type="entry name" value="TPR_rpt"/>
</dbReference>
<dbReference type="Pfam" id="PF14559">
    <property type="entry name" value="TPR_19"/>
    <property type="match status" value="1"/>
</dbReference>
<dbReference type="SMART" id="SM00028">
    <property type="entry name" value="TPR"/>
    <property type="match status" value="3"/>
</dbReference>
<dbReference type="NCBIfam" id="TIGR02521">
    <property type="entry name" value="type_IV_pilW"/>
    <property type="match status" value="1"/>
</dbReference>
<keyword evidence="5" id="KW-1185">Reference proteome</keyword>
<dbReference type="Gene3D" id="1.25.40.10">
    <property type="entry name" value="Tetratricopeptide repeat domain"/>
    <property type="match status" value="1"/>
</dbReference>
<dbReference type="InterPro" id="IPR052346">
    <property type="entry name" value="O-mannosyl-transferase_TMTC"/>
</dbReference>
<sequence length="259" mass="29065">MNRHPLQSVMIVGLCLLLAGCGGKKTIQQNDESLGLDPEDSPAELYVRMAEEYYNRGQTEVAFRRAQQAIEADAKYPRAHVWVAFLYEEIGQAERARQHYEKALKLSPNNSDVRYAYGSYECRQKRYAEADEQFKKALANPLYATPWIAMTNAGNCAASAGNASKAKEYYRAAIAANPNFGPALARLAELEYKGGDAKTAKGYLDRYFEPNTVRTPATAYHALLVGAQVERQLGNRKRAAYFDQMLKTNFPQAPKTREF</sequence>
<dbReference type="EMBL" id="CP003154">
    <property type="protein sequence ID" value="AFL74647.1"/>
    <property type="molecule type" value="Genomic_DNA"/>
</dbReference>
<name>I3YCC9_THIV6</name>
<dbReference type="InterPro" id="IPR013360">
    <property type="entry name" value="Pilus_4_PilW"/>
</dbReference>
<dbReference type="RefSeq" id="WP_014779081.1">
    <property type="nucleotide sequence ID" value="NC_018012.1"/>
</dbReference>
<proteinExistence type="predicted"/>
<protein>
    <submittedName>
        <fullName evidence="4">Type IV pilus biogenesis/stability protein PilW</fullName>
    </submittedName>
</protein>
<dbReference type="Pfam" id="PF07719">
    <property type="entry name" value="TPR_2"/>
    <property type="match status" value="1"/>
</dbReference>